<accession>A0A8S9WU03</accession>
<dbReference type="Pfam" id="PF05485">
    <property type="entry name" value="THAP"/>
    <property type="match status" value="1"/>
</dbReference>
<dbReference type="Proteomes" id="UP000466442">
    <property type="component" value="Unassembled WGS sequence"/>
</dbReference>
<dbReference type="InterPro" id="IPR006612">
    <property type="entry name" value="THAP_Znf"/>
</dbReference>
<gene>
    <name evidence="7" type="ORF">GE061_007332</name>
</gene>
<evidence type="ECO:0000259" key="6">
    <source>
        <dbReference type="PROSITE" id="PS50950"/>
    </source>
</evidence>
<sequence>MVLYPLCGFLFSSALFPSEYRVWHQKPGLEHLKIRKHNPLNYTMTRCAMATCDNTYKKAKKEGHLLSLHSFPRDCKLRDKWIAACRRDDEWNPLSSHVCSDHFTPDDFEADQRLQIWTGVKWKPKLKPGAIPSVQLPRNVKPTMNENTSKKLIPPQNPMECVGSPEISDKSSRSCSHLERKPEYNSANREKSLYVISILKKQSECVRKRRRKKDSKKIIVCDQNVIHSGKDFEIYECKPS</sequence>
<evidence type="ECO:0000256" key="3">
    <source>
        <dbReference type="ARBA" id="ARBA00022833"/>
    </source>
</evidence>
<dbReference type="GO" id="GO:0008270">
    <property type="term" value="F:zinc ion binding"/>
    <property type="evidence" value="ECO:0007669"/>
    <property type="project" value="UniProtKB-KW"/>
</dbReference>
<evidence type="ECO:0000313" key="8">
    <source>
        <dbReference type="Proteomes" id="UP000466442"/>
    </source>
</evidence>
<keyword evidence="3" id="KW-0862">Zinc</keyword>
<reference evidence="7" key="1">
    <citation type="journal article" date="2021" name="Mol. Ecol. Resour.">
        <title>Apolygus lucorum genome provides insights into omnivorousness and mesophyll feeding.</title>
        <authorList>
            <person name="Liu Y."/>
            <person name="Liu H."/>
            <person name="Wang H."/>
            <person name="Huang T."/>
            <person name="Liu B."/>
            <person name="Yang B."/>
            <person name="Yin L."/>
            <person name="Li B."/>
            <person name="Zhang Y."/>
            <person name="Zhang S."/>
            <person name="Jiang F."/>
            <person name="Zhang X."/>
            <person name="Ren Y."/>
            <person name="Wang B."/>
            <person name="Wang S."/>
            <person name="Lu Y."/>
            <person name="Wu K."/>
            <person name="Fan W."/>
            <person name="Wang G."/>
        </authorList>
    </citation>
    <scope>NUCLEOTIDE SEQUENCE</scope>
    <source>
        <strain evidence="7">12Hb</strain>
    </source>
</reference>
<proteinExistence type="predicted"/>
<keyword evidence="2 5" id="KW-0863">Zinc-finger</keyword>
<keyword evidence="8" id="KW-1185">Reference proteome</keyword>
<dbReference type="SMART" id="SM00980">
    <property type="entry name" value="THAP"/>
    <property type="match status" value="1"/>
</dbReference>
<dbReference type="SUPFAM" id="SSF57716">
    <property type="entry name" value="Glucocorticoid receptor-like (DNA-binding domain)"/>
    <property type="match status" value="1"/>
</dbReference>
<keyword evidence="4 5" id="KW-0238">DNA-binding</keyword>
<dbReference type="InterPro" id="IPR052224">
    <property type="entry name" value="THAP_domain_protein"/>
</dbReference>
<evidence type="ECO:0000256" key="5">
    <source>
        <dbReference type="PROSITE-ProRule" id="PRU00309"/>
    </source>
</evidence>
<dbReference type="AlphaFoldDB" id="A0A8S9WU03"/>
<feature type="domain" description="THAP-type" evidence="6">
    <location>
        <begin position="44"/>
        <end position="135"/>
    </location>
</feature>
<comment type="caution">
    <text evidence="7">The sequence shown here is derived from an EMBL/GenBank/DDBJ whole genome shotgun (WGS) entry which is preliminary data.</text>
</comment>
<evidence type="ECO:0000313" key="7">
    <source>
        <dbReference type="EMBL" id="KAF6199306.1"/>
    </source>
</evidence>
<evidence type="ECO:0000256" key="2">
    <source>
        <dbReference type="ARBA" id="ARBA00022771"/>
    </source>
</evidence>
<protein>
    <recommendedName>
        <fullName evidence="6">THAP-type domain-containing protein</fullName>
    </recommendedName>
</protein>
<keyword evidence="1" id="KW-0479">Metal-binding</keyword>
<evidence type="ECO:0000256" key="1">
    <source>
        <dbReference type="ARBA" id="ARBA00022723"/>
    </source>
</evidence>
<dbReference type="PROSITE" id="PS50950">
    <property type="entry name" value="ZF_THAP"/>
    <property type="match status" value="1"/>
</dbReference>
<dbReference type="GO" id="GO:0003677">
    <property type="term" value="F:DNA binding"/>
    <property type="evidence" value="ECO:0007669"/>
    <property type="project" value="UniProtKB-UniRule"/>
</dbReference>
<dbReference type="PANTHER" id="PTHR46927">
    <property type="entry name" value="AGAP005574-PA"/>
    <property type="match status" value="1"/>
</dbReference>
<dbReference type="PANTHER" id="PTHR46927:SF3">
    <property type="entry name" value="THAP-TYPE DOMAIN-CONTAINING PROTEIN"/>
    <property type="match status" value="1"/>
</dbReference>
<name>A0A8S9WU03_APOLU</name>
<dbReference type="SMART" id="SM00692">
    <property type="entry name" value="DM3"/>
    <property type="match status" value="1"/>
</dbReference>
<dbReference type="OrthoDB" id="6588859at2759"/>
<organism evidence="7 8">
    <name type="scientific">Apolygus lucorum</name>
    <name type="common">Small green plant bug</name>
    <name type="synonym">Lygocoris lucorum</name>
    <dbReference type="NCBI Taxonomy" id="248454"/>
    <lineage>
        <taxon>Eukaryota</taxon>
        <taxon>Metazoa</taxon>
        <taxon>Ecdysozoa</taxon>
        <taxon>Arthropoda</taxon>
        <taxon>Hexapoda</taxon>
        <taxon>Insecta</taxon>
        <taxon>Pterygota</taxon>
        <taxon>Neoptera</taxon>
        <taxon>Paraneoptera</taxon>
        <taxon>Hemiptera</taxon>
        <taxon>Heteroptera</taxon>
        <taxon>Panheteroptera</taxon>
        <taxon>Cimicomorpha</taxon>
        <taxon>Miridae</taxon>
        <taxon>Mirini</taxon>
        <taxon>Apolygus</taxon>
    </lineage>
</organism>
<dbReference type="EMBL" id="WIXP02000015">
    <property type="protein sequence ID" value="KAF6199306.1"/>
    <property type="molecule type" value="Genomic_DNA"/>
</dbReference>
<evidence type="ECO:0000256" key="4">
    <source>
        <dbReference type="ARBA" id="ARBA00023125"/>
    </source>
</evidence>